<dbReference type="InParanoid" id="A0A0C3PSC4"/>
<accession>A0A0C3PSC4</accession>
<organism evidence="2 3">
    <name type="scientific">Pisolithus tinctorius Marx 270</name>
    <dbReference type="NCBI Taxonomy" id="870435"/>
    <lineage>
        <taxon>Eukaryota</taxon>
        <taxon>Fungi</taxon>
        <taxon>Dikarya</taxon>
        <taxon>Basidiomycota</taxon>
        <taxon>Agaricomycotina</taxon>
        <taxon>Agaricomycetes</taxon>
        <taxon>Agaricomycetidae</taxon>
        <taxon>Boletales</taxon>
        <taxon>Sclerodermatineae</taxon>
        <taxon>Pisolithaceae</taxon>
        <taxon>Pisolithus</taxon>
    </lineage>
</organism>
<evidence type="ECO:0000256" key="1">
    <source>
        <dbReference type="SAM" id="MobiDB-lite"/>
    </source>
</evidence>
<evidence type="ECO:0000313" key="2">
    <source>
        <dbReference type="EMBL" id="KIO12021.1"/>
    </source>
</evidence>
<dbReference type="HOGENOM" id="CLU_075367_0_0_1"/>
<dbReference type="Proteomes" id="UP000054217">
    <property type="component" value="Unassembled WGS sequence"/>
</dbReference>
<dbReference type="AlphaFoldDB" id="A0A0C3PSC4"/>
<gene>
    <name evidence="2" type="ORF">M404DRAFT_19843</name>
</gene>
<feature type="compositionally biased region" description="Low complexity" evidence="1">
    <location>
        <begin position="170"/>
        <end position="181"/>
    </location>
</feature>
<keyword evidence="3" id="KW-1185">Reference proteome</keyword>
<name>A0A0C3PSC4_PISTI</name>
<sequence>MSFLPSSNHVLAADLWPSHISRIIESHVHVGDLLEWQHFPSSLSQFVQWGAVSQDCTVDKKSRSFLLVYKTIPYNEPSSAVYPISVRIYGYLQHFSLGDVGNWEGDSSRAQYAAQTINLTGNGLDVAWKNQLDRLNLAATFASRALKIPLAQTQFRRQLYMQRKVFDKISPPSSQQLSPSSTDPLQVNPHMRDGPHMPTGPWKWNGPIEILDLQKDGTIIPIHEILLASGDLVEVDAEFDLVIGRGHTGSKHLRVFLSCKQVLRLQPASDNESPTAHSMNTGSPTPVKRVRAFKATTDDPLPPTSPPSCTNPKKSLKHNNHHATVQAPKPR</sequence>
<protein>
    <submittedName>
        <fullName evidence="2">Uncharacterized protein</fullName>
    </submittedName>
</protein>
<feature type="region of interest" description="Disordered" evidence="1">
    <location>
        <begin position="267"/>
        <end position="331"/>
    </location>
</feature>
<dbReference type="EMBL" id="KN831948">
    <property type="protein sequence ID" value="KIO12021.1"/>
    <property type="molecule type" value="Genomic_DNA"/>
</dbReference>
<dbReference type="OrthoDB" id="2665195at2759"/>
<evidence type="ECO:0000313" key="3">
    <source>
        <dbReference type="Proteomes" id="UP000054217"/>
    </source>
</evidence>
<proteinExistence type="predicted"/>
<feature type="region of interest" description="Disordered" evidence="1">
    <location>
        <begin position="169"/>
        <end position="201"/>
    </location>
</feature>
<reference evidence="2 3" key="1">
    <citation type="submission" date="2014-04" db="EMBL/GenBank/DDBJ databases">
        <authorList>
            <consortium name="DOE Joint Genome Institute"/>
            <person name="Kuo A."/>
            <person name="Kohler A."/>
            <person name="Costa M.D."/>
            <person name="Nagy L.G."/>
            <person name="Floudas D."/>
            <person name="Copeland A."/>
            <person name="Barry K.W."/>
            <person name="Cichocki N."/>
            <person name="Veneault-Fourrey C."/>
            <person name="LaButti K."/>
            <person name="Lindquist E.A."/>
            <person name="Lipzen A."/>
            <person name="Lundell T."/>
            <person name="Morin E."/>
            <person name="Murat C."/>
            <person name="Sun H."/>
            <person name="Tunlid A."/>
            <person name="Henrissat B."/>
            <person name="Grigoriev I.V."/>
            <person name="Hibbett D.S."/>
            <person name="Martin F."/>
            <person name="Nordberg H.P."/>
            <person name="Cantor M.N."/>
            <person name="Hua S.X."/>
        </authorList>
    </citation>
    <scope>NUCLEOTIDE SEQUENCE [LARGE SCALE GENOMIC DNA]</scope>
    <source>
        <strain evidence="2 3">Marx 270</strain>
    </source>
</reference>
<feature type="compositionally biased region" description="Polar residues" evidence="1">
    <location>
        <begin position="268"/>
        <end position="284"/>
    </location>
</feature>
<reference evidence="3" key="2">
    <citation type="submission" date="2015-01" db="EMBL/GenBank/DDBJ databases">
        <title>Evolutionary Origins and Diversification of the Mycorrhizal Mutualists.</title>
        <authorList>
            <consortium name="DOE Joint Genome Institute"/>
            <consortium name="Mycorrhizal Genomics Consortium"/>
            <person name="Kohler A."/>
            <person name="Kuo A."/>
            <person name="Nagy L.G."/>
            <person name="Floudas D."/>
            <person name="Copeland A."/>
            <person name="Barry K.W."/>
            <person name="Cichocki N."/>
            <person name="Veneault-Fourrey C."/>
            <person name="LaButti K."/>
            <person name="Lindquist E.A."/>
            <person name="Lipzen A."/>
            <person name="Lundell T."/>
            <person name="Morin E."/>
            <person name="Murat C."/>
            <person name="Riley R."/>
            <person name="Ohm R."/>
            <person name="Sun H."/>
            <person name="Tunlid A."/>
            <person name="Henrissat B."/>
            <person name="Grigoriev I.V."/>
            <person name="Hibbett D.S."/>
            <person name="Martin F."/>
        </authorList>
    </citation>
    <scope>NUCLEOTIDE SEQUENCE [LARGE SCALE GENOMIC DNA]</scope>
    <source>
        <strain evidence="3">Marx 270</strain>
    </source>
</reference>